<dbReference type="GO" id="GO:0005737">
    <property type="term" value="C:cytoplasm"/>
    <property type="evidence" value="ECO:0007669"/>
    <property type="project" value="TreeGrafter"/>
</dbReference>
<evidence type="ECO:0000259" key="2">
    <source>
        <dbReference type="Pfam" id="PF01266"/>
    </source>
</evidence>
<sequence length="464" mass="51507">MPIAAKTNGDVSFWYADYGGLPAYRAPLAKDETADVCIVGAGFTGLWTAYYLKKANPQLRIVVLEKEFAGFGASGRNGGWLSGGFEWSRERYLKNASRDKVIALQQAMAVTVDEVIAVCEAEGIDADILRVDNLMLATNPAQLSRAKSEYDKLLAWDTPPEQLCWLDAEQMRERIAIDKVQGGFARQGKARVQPAKLVRGLAEAVLRLGVFIYEQTPVIAIDKGRVSTTRGTVQAEAIIRATEGFTAGLRGHKRLWLPMNSAIIVTEPLPDALWQEIGWQGCELLGDMAHAYCYAQRTREGRIAMGGRGVPYRFGSRTDDGGKTQQATIDQLHAILTKLLPQTNRLKIDHAWCGVLGVPRDWCTSVGFDRQSGIGWAGGYVGLGVSTSNLAGRTLCDLVLRRDTELARMPWVDRQVRKWEPEPLRWLGVHSMYQLYRWADQREQAQVIQQTSKLAALANRLTGR</sequence>
<dbReference type="Pfam" id="PF01266">
    <property type="entry name" value="DAO"/>
    <property type="match status" value="1"/>
</dbReference>
<comment type="caution">
    <text evidence="3">The sequence shown here is derived from an EMBL/GenBank/DDBJ whole genome shotgun (WGS) entry which is preliminary data.</text>
</comment>
<feature type="domain" description="FAD dependent oxidoreductase" evidence="2">
    <location>
        <begin position="35"/>
        <end position="398"/>
    </location>
</feature>
<keyword evidence="4" id="KW-1185">Reference proteome</keyword>
<evidence type="ECO:0000313" key="4">
    <source>
        <dbReference type="Proteomes" id="UP000072660"/>
    </source>
</evidence>
<reference evidence="3 4" key="1">
    <citation type="submission" date="2016-02" db="EMBL/GenBank/DDBJ databases">
        <authorList>
            <person name="Wen L."/>
            <person name="He K."/>
            <person name="Yang H."/>
        </authorList>
    </citation>
    <scope>NUCLEOTIDE SEQUENCE [LARGE SCALE GENOMIC DNA]</scope>
    <source>
        <strain evidence="3 4">CV58</strain>
    </source>
</reference>
<dbReference type="EMBL" id="LSZO01000166">
    <property type="protein sequence ID" value="KXU37250.1"/>
    <property type="molecule type" value="Genomic_DNA"/>
</dbReference>
<proteinExistence type="predicted"/>
<dbReference type="PANTHER" id="PTHR13847">
    <property type="entry name" value="SARCOSINE DEHYDROGENASE-RELATED"/>
    <property type="match status" value="1"/>
</dbReference>
<dbReference type="InterPro" id="IPR006076">
    <property type="entry name" value="FAD-dep_OxRdtase"/>
</dbReference>
<dbReference type="Proteomes" id="UP000072660">
    <property type="component" value="Unassembled WGS sequence"/>
</dbReference>
<keyword evidence="1" id="KW-0560">Oxidoreductase</keyword>
<dbReference type="AlphaFoldDB" id="A0A139SRZ3"/>
<evidence type="ECO:0000313" key="3">
    <source>
        <dbReference type="EMBL" id="KXU37250.1"/>
    </source>
</evidence>
<accession>A0A139SRZ3</accession>
<dbReference type="Gene3D" id="3.30.9.10">
    <property type="entry name" value="D-Amino Acid Oxidase, subunit A, domain 2"/>
    <property type="match status" value="1"/>
</dbReference>
<dbReference type="InterPro" id="IPR036188">
    <property type="entry name" value="FAD/NAD-bd_sf"/>
</dbReference>
<dbReference type="SUPFAM" id="SSF51905">
    <property type="entry name" value="FAD/NAD(P)-binding domain"/>
    <property type="match status" value="1"/>
</dbReference>
<dbReference type="Gene3D" id="3.50.50.60">
    <property type="entry name" value="FAD/NAD(P)-binding domain"/>
    <property type="match status" value="1"/>
</dbReference>
<protein>
    <submittedName>
        <fullName evidence="3">FAD-dependent oxidoreductase</fullName>
    </submittedName>
</protein>
<gene>
    <name evidence="3" type="ORF">AXE65_03330</name>
</gene>
<evidence type="ECO:0000256" key="1">
    <source>
        <dbReference type="ARBA" id="ARBA00023002"/>
    </source>
</evidence>
<organism evidence="3 4">
    <name type="scientific">Ventosimonas gracilis</name>
    <dbReference type="NCBI Taxonomy" id="1680762"/>
    <lineage>
        <taxon>Bacteria</taxon>
        <taxon>Pseudomonadati</taxon>
        <taxon>Pseudomonadota</taxon>
        <taxon>Gammaproteobacteria</taxon>
        <taxon>Pseudomonadales</taxon>
        <taxon>Ventosimonadaceae</taxon>
        <taxon>Ventosimonas</taxon>
    </lineage>
</organism>
<dbReference type="PANTHER" id="PTHR13847:SF285">
    <property type="entry name" value="FAD DEPENDENT OXIDOREDUCTASE DOMAIN-CONTAINING PROTEIN"/>
    <property type="match status" value="1"/>
</dbReference>
<name>A0A139SRZ3_9GAMM</name>
<dbReference type="RefSeq" id="WP_068390778.1">
    <property type="nucleotide sequence ID" value="NZ_LSZO01000166.1"/>
</dbReference>
<dbReference type="GO" id="GO:0016491">
    <property type="term" value="F:oxidoreductase activity"/>
    <property type="evidence" value="ECO:0007669"/>
    <property type="project" value="UniProtKB-KW"/>
</dbReference>